<dbReference type="Gene3D" id="3.30.565.10">
    <property type="entry name" value="Histidine kinase-like ATPase, C-terminal domain"/>
    <property type="match status" value="1"/>
</dbReference>
<dbReference type="Pfam" id="PF00512">
    <property type="entry name" value="HisKA"/>
    <property type="match status" value="1"/>
</dbReference>
<dbReference type="SMART" id="SM00448">
    <property type="entry name" value="REC"/>
    <property type="match status" value="1"/>
</dbReference>
<feature type="compositionally biased region" description="Polar residues" evidence="7">
    <location>
        <begin position="938"/>
        <end position="958"/>
    </location>
</feature>
<feature type="domain" description="Response regulatory" evidence="9">
    <location>
        <begin position="1577"/>
        <end position="1802"/>
    </location>
</feature>
<dbReference type="InterPro" id="IPR003594">
    <property type="entry name" value="HATPase_dom"/>
</dbReference>
<dbReference type="InterPro" id="IPR003018">
    <property type="entry name" value="GAF"/>
</dbReference>
<feature type="compositionally biased region" description="Basic and acidic residues" evidence="7">
    <location>
        <begin position="158"/>
        <end position="169"/>
    </location>
</feature>
<dbReference type="SUPFAM" id="SSF55874">
    <property type="entry name" value="ATPase domain of HSP90 chaperone/DNA topoisomerase II/histidine kinase"/>
    <property type="match status" value="1"/>
</dbReference>
<evidence type="ECO:0000313" key="11">
    <source>
        <dbReference type="Proteomes" id="UP000789508"/>
    </source>
</evidence>
<keyword evidence="11" id="KW-1185">Reference proteome</keyword>
<dbReference type="InterPro" id="IPR004358">
    <property type="entry name" value="Sig_transdc_His_kin-like_C"/>
</dbReference>
<keyword evidence="5" id="KW-0418">Kinase</keyword>
<evidence type="ECO:0000256" key="7">
    <source>
        <dbReference type="SAM" id="MobiDB-lite"/>
    </source>
</evidence>
<dbReference type="CDD" id="cd00082">
    <property type="entry name" value="HisKA"/>
    <property type="match status" value="1"/>
</dbReference>
<dbReference type="SUPFAM" id="SSF55781">
    <property type="entry name" value="GAF domain-like"/>
    <property type="match status" value="1"/>
</dbReference>
<dbReference type="Gene3D" id="3.30.450.40">
    <property type="match status" value="1"/>
</dbReference>
<feature type="region of interest" description="Disordered" evidence="7">
    <location>
        <begin position="155"/>
        <end position="174"/>
    </location>
</feature>
<dbReference type="EMBL" id="CAJVPS010000860">
    <property type="protein sequence ID" value="CAG8512327.1"/>
    <property type="molecule type" value="Genomic_DNA"/>
</dbReference>
<feature type="compositionally biased region" description="Acidic residues" evidence="7">
    <location>
        <begin position="1209"/>
        <end position="1218"/>
    </location>
</feature>
<dbReference type="Gene3D" id="1.10.287.130">
    <property type="match status" value="1"/>
</dbReference>
<evidence type="ECO:0000256" key="3">
    <source>
        <dbReference type="ARBA" id="ARBA00022553"/>
    </source>
</evidence>
<evidence type="ECO:0000256" key="6">
    <source>
        <dbReference type="PROSITE-ProRule" id="PRU00169"/>
    </source>
</evidence>
<evidence type="ECO:0000313" key="10">
    <source>
        <dbReference type="EMBL" id="CAG8512327.1"/>
    </source>
</evidence>
<feature type="compositionally biased region" description="Polar residues" evidence="7">
    <location>
        <begin position="1869"/>
        <end position="1890"/>
    </location>
</feature>
<feature type="region of interest" description="Disordered" evidence="7">
    <location>
        <begin position="1829"/>
        <end position="1896"/>
    </location>
</feature>
<feature type="compositionally biased region" description="Low complexity" evidence="7">
    <location>
        <begin position="1837"/>
        <end position="1865"/>
    </location>
</feature>
<feature type="region of interest" description="Disordered" evidence="7">
    <location>
        <begin position="1"/>
        <end position="36"/>
    </location>
</feature>
<reference evidence="10" key="1">
    <citation type="submission" date="2021-06" db="EMBL/GenBank/DDBJ databases">
        <authorList>
            <person name="Kallberg Y."/>
            <person name="Tangrot J."/>
            <person name="Rosling A."/>
        </authorList>
    </citation>
    <scope>NUCLEOTIDE SEQUENCE</scope>
    <source>
        <strain evidence="10">FL130A</strain>
    </source>
</reference>
<dbReference type="PRINTS" id="PR00344">
    <property type="entry name" value="BCTRLSENSOR"/>
</dbReference>
<feature type="region of interest" description="Disordered" evidence="7">
    <location>
        <begin position="911"/>
        <end position="958"/>
    </location>
</feature>
<dbReference type="PANTHER" id="PTHR43047">
    <property type="entry name" value="TWO-COMPONENT HISTIDINE PROTEIN KINASE"/>
    <property type="match status" value="1"/>
</dbReference>
<feature type="compositionally biased region" description="Basic and acidic residues" evidence="7">
    <location>
        <begin position="11"/>
        <end position="22"/>
    </location>
</feature>
<feature type="compositionally biased region" description="Polar residues" evidence="7">
    <location>
        <begin position="303"/>
        <end position="320"/>
    </location>
</feature>
<dbReference type="InterPro" id="IPR011006">
    <property type="entry name" value="CheY-like_superfamily"/>
</dbReference>
<evidence type="ECO:0000256" key="4">
    <source>
        <dbReference type="ARBA" id="ARBA00022679"/>
    </source>
</evidence>
<dbReference type="Proteomes" id="UP000789508">
    <property type="component" value="Unassembled WGS sequence"/>
</dbReference>
<dbReference type="InterPro" id="IPR029016">
    <property type="entry name" value="GAF-like_dom_sf"/>
</dbReference>
<feature type="compositionally biased region" description="Low complexity" evidence="7">
    <location>
        <begin position="914"/>
        <end position="930"/>
    </location>
</feature>
<keyword evidence="4" id="KW-0808">Transferase</keyword>
<dbReference type="InterPro" id="IPR001789">
    <property type="entry name" value="Sig_transdc_resp-reg_receiver"/>
</dbReference>
<organism evidence="10 11">
    <name type="scientific">Ambispora leptoticha</name>
    <dbReference type="NCBI Taxonomy" id="144679"/>
    <lineage>
        <taxon>Eukaryota</taxon>
        <taxon>Fungi</taxon>
        <taxon>Fungi incertae sedis</taxon>
        <taxon>Mucoromycota</taxon>
        <taxon>Glomeromycotina</taxon>
        <taxon>Glomeromycetes</taxon>
        <taxon>Archaeosporales</taxon>
        <taxon>Ambisporaceae</taxon>
        <taxon>Ambispora</taxon>
    </lineage>
</organism>
<evidence type="ECO:0000259" key="9">
    <source>
        <dbReference type="PROSITE" id="PS50110"/>
    </source>
</evidence>
<sequence length="1896" mass="210499">MTPIINATKTHTLDENEGESRELANNSSNDNNNCDETSVEAPLILSSPAETSTPLLNPMSPSLLPVGSNSSSPLLSPVVSPPPISISKLAGKKHIPAEIDTSSTSLCHSSSTKSNEDSYSNLGPRKSLSLPYPRNNPKERSNSLSYVKESMSLNRSKSLREGIHSRDSCHNGTNHLTIRKTGSESGVHQCSSSLHHSYACYTPGHSPTKVITPEIPIRPLSSTSSPASLERRLSILTQSYSDLSLSITDDNFSDWDDFLYGYARGKFDPLSIPRKPRRSSSKRSYTSSVGCRDRKDRDRGDHNNSSTNTINDNKLSLPTSPLSGITTFGDDWDVEYIEAWRRDGARGTGSNTPGTPSNGLDAATNYAFSSDVVNNVNSTHQHELHLTAIEDSIPSNVRSSSASLSLETHTEISDEENNYEGYDEYHDEVYDHNEDSDDEFEPEYLPPPLPPNEGERRRALWRFQILNTSQDVNFSRIARLVKQHFKVPISLISLVNTTHQWFKAEEGLGCSSTTREVSFCGHAILQETAEPFVVPDALVDWRFKKNPLVTGPPYIRFYAGAPLRTKDGHNLGTICLIDNNRRDNFSADDRKVLKDYAKVVVRELELWADRLRLRVRNKMQDSIAEFSKFCLESMKSQLLNKETGEISRKRESVWSKNPEKESCEIGDRVMQKCFEMAVKLMRDTLEVDALYLLEMPSLSSKSISSTGRTSDFSSFFLNSPPPEPGIKHLRFLASVGIELSTDYLSTPTTTSFLTHLMETHEQGYIFQNALPPLPALFPPQMQSGIVVPIYDNSQNAFGFLIALTTDASRQFEDEERVYIGNFGVNVVSEVLKRRVIVADRAKGVFISSMSHELRTPLHGILASCELLEDSKMTDAQKELLKTIQGCGTSLISILNSVLDFAKLERRHHHTSSLSTIASSDESTTSSSNIKSADDGVNSVGTQNHDNNSKTTSSDNGIRSRNKSYHRILQKVDLVAIIEEVSESCSIGQQMLSAVYGASSNTVNTSKSLKSFDSLVSSDSLNEILENHTDSTTTHLRKRICDLLHPYQYTSNNVDDKNDHAEEQQTVELMLDIEPKSEGWCVMADDGSVRQILMNIIGNSLKFTKKGYVHISLTTVPTSTNNFNTSSDPKRISVLFTITDTGKGISPDFLTTHLFQPFSQEDSLQAGTGLGLSIVKLLVEKMDGRLDVESALGTGTRVRIWLDFDLPPSDNDDDSNNDNDDNKSKISDEEKERILQEFAKMQLCIYGVHGKLREVVEKYFRTWHGMKRIAFEEQADRMRGDLLVINDDLDALRTVWFLDHHKQQQLENRRSSLSNLVSPLLNIAASATVTKDVHQQQNKEWDHSPIILVTSIAKYAKAADFVESLQHQVNFISEINSPNQFLCAEDTQQGNSPQLTPNHSHGIQISAKSLPKVVVMTPNHPPHDHHLNTNHISSSNNDFSLSSSSSSSSSSSYEHSDENSDENLIFMPSPLITSPNETNPFFRNILDNTDNLTTTEPVSDFRVESSSSSPNQLSQQLLLQMQPYHAQLASSFNSEKLTNAAFTASFDRSYSLPATPVPEIHQQSLMIAPTIVGPKGPRVLVVEDNAVNRMILVTYLKKRGIGYEEAENGAIGVNKFRRCLEYDEEQEKLEFDKRTGERRRFDVVLMDIQMPVMDGNKATAEIRKLEKEYAEKHQSHSSGDGNTDVFRKNQPNSLSTSPLVSLLSPLLNTAANRDLASSDISTNDLNLETSTSSLHDPQSAKTVNFETKSQPLFTSSQNRALIFALTGLASEEDKDLAFESGVDGFLTKPISLKVLDRVLKRWFERCDETATNNSIDLNNTDTNTCSINKVASSDPVKQNKSSNLNSNPLSQKEPVSLSPSSSAASPQEKLVSQQKAVKTATSDNAPTSDSGLCNMVG</sequence>
<feature type="region of interest" description="Disordered" evidence="7">
    <location>
        <begin position="432"/>
        <end position="451"/>
    </location>
</feature>
<dbReference type="SMART" id="SM00388">
    <property type="entry name" value="HisKA"/>
    <property type="match status" value="1"/>
</dbReference>
<dbReference type="Pfam" id="PF00072">
    <property type="entry name" value="Response_reg"/>
    <property type="match status" value="1"/>
</dbReference>
<dbReference type="SUPFAM" id="SSF47384">
    <property type="entry name" value="Homodimeric domain of signal transducing histidine kinase"/>
    <property type="match status" value="1"/>
</dbReference>
<gene>
    <name evidence="10" type="ORF">ALEPTO_LOCUS4038</name>
</gene>
<comment type="caution">
    <text evidence="10">The sequence shown here is derived from an EMBL/GenBank/DDBJ whole genome shotgun (WGS) entry which is preliminary data.</text>
</comment>
<dbReference type="Pfam" id="PF02518">
    <property type="entry name" value="HATPase_c"/>
    <property type="match status" value="1"/>
</dbReference>
<feature type="modified residue" description="4-aspartylphosphate" evidence="6">
    <location>
        <position position="1646"/>
    </location>
</feature>
<dbReference type="SMART" id="SM00065">
    <property type="entry name" value="GAF"/>
    <property type="match status" value="1"/>
</dbReference>
<name>A0A9N9F6I1_9GLOM</name>
<dbReference type="OrthoDB" id="21225at2759"/>
<protein>
    <recommendedName>
        <fullName evidence="2">histidine kinase</fullName>
        <ecNumber evidence="2">2.7.13.3</ecNumber>
    </recommendedName>
</protein>
<dbReference type="PROSITE" id="PS50109">
    <property type="entry name" value="HIS_KIN"/>
    <property type="match status" value="1"/>
</dbReference>
<feature type="compositionally biased region" description="Basic and acidic residues" evidence="7">
    <location>
        <begin position="291"/>
        <end position="302"/>
    </location>
</feature>
<evidence type="ECO:0000256" key="5">
    <source>
        <dbReference type="ARBA" id="ARBA00022777"/>
    </source>
</evidence>
<feature type="region of interest" description="Disordered" evidence="7">
    <location>
        <begin position="1208"/>
        <end position="1227"/>
    </location>
</feature>
<proteinExistence type="predicted"/>
<accession>A0A9N9F6I1</accession>
<feature type="region of interest" description="Disordered" evidence="7">
    <location>
        <begin position="1667"/>
        <end position="1691"/>
    </location>
</feature>
<dbReference type="SUPFAM" id="SSF52172">
    <property type="entry name" value="CheY-like"/>
    <property type="match status" value="2"/>
</dbReference>
<dbReference type="PANTHER" id="PTHR43047:SF72">
    <property type="entry name" value="OSMOSENSING HISTIDINE PROTEIN KINASE SLN1"/>
    <property type="match status" value="1"/>
</dbReference>
<keyword evidence="3 6" id="KW-0597">Phosphoprotein</keyword>
<dbReference type="Gene3D" id="3.40.50.2300">
    <property type="match status" value="1"/>
</dbReference>
<dbReference type="InterPro" id="IPR036097">
    <property type="entry name" value="HisK_dim/P_sf"/>
</dbReference>
<feature type="compositionally biased region" description="Polar residues" evidence="7">
    <location>
        <begin position="1"/>
        <end position="10"/>
    </location>
</feature>
<dbReference type="PROSITE" id="PS50110">
    <property type="entry name" value="RESPONSE_REGULATORY"/>
    <property type="match status" value="1"/>
</dbReference>
<dbReference type="GO" id="GO:0000155">
    <property type="term" value="F:phosphorelay sensor kinase activity"/>
    <property type="evidence" value="ECO:0007669"/>
    <property type="project" value="InterPro"/>
</dbReference>
<dbReference type="GO" id="GO:0005886">
    <property type="term" value="C:plasma membrane"/>
    <property type="evidence" value="ECO:0007669"/>
    <property type="project" value="TreeGrafter"/>
</dbReference>
<feature type="region of interest" description="Disordered" evidence="7">
    <location>
        <begin position="400"/>
        <end position="420"/>
    </location>
</feature>
<feature type="compositionally biased region" description="Low complexity" evidence="7">
    <location>
        <begin position="1432"/>
        <end position="1452"/>
    </location>
</feature>
<dbReference type="InterPro" id="IPR005467">
    <property type="entry name" value="His_kinase_dom"/>
</dbReference>
<dbReference type="InterPro" id="IPR003661">
    <property type="entry name" value="HisK_dim/P_dom"/>
</dbReference>
<feature type="compositionally biased region" description="Low complexity" evidence="7">
    <location>
        <begin position="101"/>
        <end position="113"/>
    </location>
</feature>
<dbReference type="CDD" id="cd17546">
    <property type="entry name" value="REC_hyHK_CKI1_RcsC-like"/>
    <property type="match status" value="1"/>
</dbReference>
<evidence type="ECO:0000256" key="2">
    <source>
        <dbReference type="ARBA" id="ARBA00012438"/>
    </source>
</evidence>
<feature type="domain" description="Histidine kinase" evidence="8">
    <location>
        <begin position="848"/>
        <end position="1205"/>
    </location>
</feature>
<evidence type="ECO:0000259" key="8">
    <source>
        <dbReference type="PROSITE" id="PS50109"/>
    </source>
</evidence>
<evidence type="ECO:0000256" key="1">
    <source>
        <dbReference type="ARBA" id="ARBA00000085"/>
    </source>
</evidence>
<feature type="region of interest" description="Disordered" evidence="7">
    <location>
        <begin position="270"/>
        <end position="320"/>
    </location>
</feature>
<feature type="region of interest" description="Disordered" evidence="7">
    <location>
        <begin position="1414"/>
        <end position="1469"/>
    </location>
</feature>
<dbReference type="EC" id="2.7.13.3" evidence="2"/>
<dbReference type="SMART" id="SM00387">
    <property type="entry name" value="HATPase_c"/>
    <property type="match status" value="1"/>
</dbReference>
<comment type="catalytic activity">
    <reaction evidence="1">
        <text>ATP + protein L-histidine = ADP + protein N-phospho-L-histidine.</text>
        <dbReference type="EC" id="2.7.13.3"/>
    </reaction>
</comment>
<feature type="region of interest" description="Disordered" evidence="7">
    <location>
        <begin position="101"/>
        <end position="148"/>
    </location>
</feature>
<dbReference type="GO" id="GO:0009927">
    <property type="term" value="F:histidine phosphotransfer kinase activity"/>
    <property type="evidence" value="ECO:0007669"/>
    <property type="project" value="TreeGrafter"/>
</dbReference>
<dbReference type="InterPro" id="IPR036890">
    <property type="entry name" value="HATPase_C_sf"/>
</dbReference>